<feature type="compositionally biased region" description="Basic and acidic residues" evidence="1">
    <location>
        <begin position="302"/>
        <end position="334"/>
    </location>
</feature>
<name>A0A2L0EQ56_SORCE</name>
<accession>A0A2L0EQ56</accession>
<feature type="compositionally biased region" description="Basic and acidic residues" evidence="1">
    <location>
        <begin position="255"/>
        <end position="281"/>
    </location>
</feature>
<reference evidence="2 3" key="1">
    <citation type="submission" date="2015-09" db="EMBL/GenBank/DDBJ databases">
        <title>Sorangium comparison.</title>
        <authorList>
            <person name="Zaburannyi N."/>
            <person name="Bunk B."/>
            <person name="Overmann J."/>
            <person name="Mueller R."/>
        </authorList>
    </citation>
    <scope>NUCLEOTIDE SEQUENCE [LARGE SCALE GENOMIC DNA]</scope>
    <source>
        <strain evidence="2 3">So ce26</strain>
    </source>
</reference>
<dbReference type="Proteomes" id="UP000238348">
    <property type="component" value="Chromosome"/>
</dbReference>
<protein>
    <submittedName>
        <fullName evidence="2">Uncharacterized protein</fullName>
    </submittedName>
</protein>
<feature type="compositionally biased region" description="Polar residues" evidence="1">
    <location>
        <begin position="345"/>
        <end position="355"/>
    </location>
</feature>
<dbReference type="AlphaFoldDB" id="A0A2L0EQ56"/>
<dbReference type="EMBL" id="CP012673">
    <property type="protein sequence ID" value="AUX41424.1"/>
    <property type="molecule type" value="Genomic_DNA"/>
</dbReference>
<evidence type="ECO:0000313" key="2">
    <source>
        <dbReference type="EMBL" id="AUX41424.1"/>
    </source>
</evidence>
<proteinExistence type="predicted"/>
<sequence>METTRRALALVLAACTAGCGVTNTVTQRTCERRCNSTTDSGVCVSWCGRCLGDCLPEPPEGFDRPSLLWVGGARDTPDCPPEAPVTVLLGYLDPDAQLDCPPCSCSEPTCGPPDELQISSSATCDGDDLAPYDAPDILSGACAAPGAGLSTGRKSLLVNPPEVGACEPIVVSPPGTAHRLLAVGAHRKGVWGCAPRVHVPRSVGNLRAVRHHGALLAVHPVPRRRRGDLPAGVPGSAGGLRQDGGRTRMHAVHLRPSDRQQLHPGAEHLPGRRVQRSDRYQRGVAARRGLHRADARSSPAEHPGDLARQRSRQLRAERRGAHRRDPHEGAERLLLRGSPGRTGGVTVSNRPSASP</sequence>
<feature type="region of interest" description="Disordered" evidence="1">
    <location>
        <begin position="222"/>
        <end position="355"/>
    </location>
</feature>
<evidence type="ECO:0000313" key="3">
    <source>
        <dbReference type="Proteomes" id="UP000238348"/>
    </source>
</evidence>
<gene>
    <name evidence="2" type="ORF">SOCE26_028360</name>
</gene>
<organism evidence="2 3">
    <name type="scientific">Sorangium cellulosum</name>
    <name type="common">Polyangium cellulosum</name>
    <dbReference type="NCBI Taxonomy" id="56"/>
    <lineage>
        <taxon>Bacteria</taxon>
        <taxon>Pseudomonadati</taxon>
        <taxon>Myxococcota</taxon>
        <taxon>Polyangia</taxon>
        <taxon>Polyangiales</taxon>
        <taxon>Polyangiaceae</taxon>
        <taxon>Sorangium</taxon>
    </lineage>
</organism>
<evidence type="ECO:0000256" key="1">
    <source>
        <dbReference type="SAM" id="MobiDB-lite"/>
    </source>
</evidence>